<keyword evidence="1" id="KW-0732">Signal</keyword>
<keyword evidence="4" id="KW-1185">Reference proteome</keyword>
<evidence type="ECO:0000256" key="1">
    <source>
        <dbReference type="SAM" id="SignalP"/>
    </source>
</evidence>
<reference evidence="2" key="2">
    <citation type="submission" date="2022-06" db="EMBL/GenBank/DDBJ databases">
        <title>Detection of beta-lactamases in bacteria of animal origin.</title>
        <authorList>
            <person name="Mlynarcik P."/>
            <person name="Zdarska V."/>
            <person name="Chudobova H."/>
            <person name="Prochazkova P."/>
            <person name="Hricova K."/>
            <person name="Mezerova K."/>
            <person name="Bardon J."/>
            <person name="Dolejska M."/>
            <person name="Sukkar I."/>
            <person name="Kolar M."/>
        </authorList>
    </citation>
    <scope>NUCLEOTIDE SEQUENCE</scope>
    <source>
        <strain evidence="2">S 300-3</strain>
    </source>
</reference>
<evidence type="ECO:0000313" key="2">
    <source>
        <dbReference type="EMBL" id="MCO7546783.1"/>
    </source>
</evidence>
<feature type="chain" id="PRO_5041248526" description="Lipoprotein" evidence="1">
    <location>
        <begin position="23"/>
        <end position="130"/>
    </location>
</feature>
<evidence type="ECO:0008006" key="6">
    <source>
        <dbReference type="Google" id="ProtNLM"/>
    </source>
</evidence>
<protein>
    <recommendedName>
        <fullName evidence="6">Lipoprotein</fullName>
    </recommendedName>
</protein>
<evidence type="ECO:0000313" key="5">
    <source>
        <dbReference type="Proteomes" id="UP001165292"/>
    </source>
</evidence>
<name>A0AA41WNM9_9GAMM</name>
<dbReference type="AlphaFoldDB" id="A0AA41WNM9"/>
<dbReference type="RefSeq" id="WP_065984613.1">
    <property type="nucleotide sequence ID" value="NZ_DALYPK010000004.1"/>
</dbReference>
<evidence type="ECO:0000313" key="4">
    <source>
        <dbReference type="Proteomes" id="UP000269134"/>
    </source>
</evidence>
<dbReference type="EMBL" id="JAMYBS010000033">
    <property type="protein sequence ID" value="MCO7546783.1"/>
    <property type="molecule type" value="Genomic_DNA"/>
</dbReference>
<evidence type="ECO:0000313" key="3">
    <source>
        <dbReference type="EMBL" id="RMI02965.1"/>
    </source>
</evidence>
<feature type="signal peptide" evidence="1">
    <location>
        <begin position="1"/>
        <end position="22"/>
    </location>
</feature>
<gene>
    <name evidence="3" type="ORF">EA795_00435</name>
    <name evidence="2" type="ORF">NJF43_18690</name>
</gene>
<dbReference type="Proteomes" id="UP001165292">
    <property type="component" value="Unassembled WGS sequence"/>
</dbReference>
<dbReference type="Proteomes" id="UP000269134">
    <property type="component" value="Unassembled WGS sequence"/>
</dbReference>
<organism evidence="2 5">
    <name type="scientific">Stutzerimonas nitrititolerans</name>
    <dbReference type="NCBI Taxonomy" id="2482751"/>
    <lineage>
        <taxon>Bacteria</taxon>
        <taxon>Pseudomonadati</taxon>
        <taxon>Pseudomonadota</taxon>
        <taxon>Gammaproteobacteria</taxon>
        <taxon>Pseudomonadales</taxon>
        <taxon>Pseudomonadaceae</taxon>
        <taxon>Stutzerimonas</taxon>
    </lineage>
</organism>
<dbReference type="EMBL" id="RFFL01000001">
    <property type="protein sequence ID" value="RMI02965.1"/>
    <property type="molecule type" value="Genomic_DNA"/>
</dbReference>
<accession>A0AA41WNM9</accession>
<dbReference type="GeneID" id="84607495"/>
<reference evidence="3 4" key="1">
    <citation type="submission" date="2018-10" db="EMBL/GenBank/DDBJ databases">
        <title>Pseudomonas sp. GL14 genome.</title>
        <authorList>
            <person name="Peng J."/>
            <person name="Liu Z.-P."/>
        </authorList>
    </citation>
    <scope>NUCLEOTIDE SEQUENCE [LARGE SCALE GENOMIC DNA]</scope>
    <source>
        <strain evidence="3 4">GL14</strain>
    </source>
</reference>
<comment type="caution">
    <text evidence="2">The sequence shown here is derived from an EMBL/GenBank/DDBJ whole genome shotgun (WGS) entry which is preliminary data.</text>
</comment>
<sequence length="130" mass="14837">MKAHLTLLFPLTLLMAGCSTGAWFKLPEDTRLVVNERPASFDEGLVRSRPFSWGAAGGIPYRLVDQQSATVSSGKLRSRFRVASIFWPPVGIAYWPMGYGQRCYDLTGSEPRTCTYEDFRQLRLNERMRR</sequence>
<proteinExistence type="predicted"/>
<dbReference type="PROSITE" id="PS51257">
    <property type="entry name" value="PROKAR_LIPOPROTEIN"/>
    <property type="match status" value="1"/>
</dbReference>